<keyword evidence="3" id="KW-1185">Reference proteome</keyword>
<protein>
    <submittedName>
        <fullName evidence="2">Quinol monooxygenase YgiN</fullName>
    </submittedName>
</protein>
<accession>A0ABS4Z0W8</accession>
<dbReference type="GO" id="GO:0004497">
    <property type="term" value="F:monooxygenase activity"/>
    <property type="evidence" value="ECO:0007669"/>
    <property type="project" value="UniProtKB-KW"/>
</dbReference>
<proteinExistence type="predicted"/>
<evidence type="ECO:0000313" key="3">
    <source>
        <dbReference type="Proteomes" id="UP000711614"/>
    </source>
</evidence>
<dbReference type="InterPro" id="IPR011008">
    <property type="entry name" value="Dimeric_a/b-barrel"/>
</dbReference>
<dbReference type="EMBL" id="JAGIOI010000001">
    <property type="protein sequence ID" value="MBP2414670.1"/>
    <property type="molecule type" value="Genomic_DNA"/>
</dbReference>
<evidence type="ECO:0000259" key="1">
    <source>
        <dbReference type="Pfam" id="PF03992"/>
    </source>
</evidence>
<dbReference type="SUPFAM" id="SSF54909">
    <property type="entry name" value="Dimeric alpha+beta barrel"/>
    <property type="match status" value="1"/>
</dbReference>
<name>A0ABS4Z0W8_9MICC</name>
<feature type="domain" description="ABM" evidence="1">
    <location>
        <begin position="16"/>
        <end position="70"/>
    </location>
</feature>
<keyword evidence="2" id="KW-0503">Monooxygenase</keyword>
<reference evidence="2 3" key="1">
    <citation type="submission" date="2021-03" db="EMBL/GenBank/DDBJ databases">
        <title>Sequencing the genomes of 1000 actinobacteria strains.</title>
        <authorList>
            <person name="Klenk H.-P."/>
        </authorList>
    </citation>
    <scope>NUCLEOTIDE SEQUENCE [LARGE SCALE GENOMIC DNA]</scope>
    <source>
        <strain evidence="2 3">DSM 16005</strain>
    </source>
</reference>
<dbReference type="Proteomes" id="UP000711614">
    <property type="component" value="Unassembled WGS sequence"/>
</dbReference>
<dbReference type="Gene3D" id="3.30.70.100">
    <property type="match status" value="1"/>
</dbReference>
<dbReference type="InterPro" id="IPR007138">
    <property type="entry name" value="ABM_dom"/>
</dbReference>
<gene>
    <name evidence="2" type="ORF">JOF48_003469</name>
</gene>
<sequence length="96" mass="10544">MENTVLTGLLICDGGEQLAAVVAHLPLHLELTRAEPGCLSFDVVQTADPLVWEVSERFVDAAAFGLHQQRVRASEWGRETQGIRRDYSLSVDRPGA</sequence>
<comment type="caution">
    <text evidence="2">The sequence shown here is derived from an EMBL/GenBank/DDBJ whole genome shotgun (WGS) entry which is preliminary data.</text>
</comment>
<organism evidence="2 3">
    <name type="scientific">Arthrobacter stackebrandtii</name>
    <dbReference type="NCBI Taxonomy" id="272161"/>
    <lineage>
        <taxon>Bacteria</taxon>
        <taxon>Bacillati</taxon>
        <taxon>Actinomycetota</taxon>
        <taxon>Actinomycetes</taxon>
        <taxon>Micrococcales</taxon>
        <taxon>Micrococcaceae</taxon>
        <taxon>Arthrobacter</taxon>
    </lineage>
</organism>
<keyword evidence="2" id="KW-0560">Oxidoreductase</keyword>
<dbReference type="RefSeq" id="WP_209682852.1">
    <property type="nucleotide sequence ID" value="NZ_JAGIOI010000001.1"/>
</dbReference>
<evidence type="ECO:0000313" key="2">
    <source>
        <dbReference type="EMBL" id="MBP2414670.1"/>
    </source>
</evidence>
<dbReference type="Pfam" id="PF03992">
    <property type="entry name" value="ABM"/>
    <property type="match status" value="1"/>
</dbReference>